<proteinExistence type="predicted"/>
<dbReference type="EMBL" id="ARYL01000001">
    <property type="protein sequence ID" value="KDA04305.1"/>
    <property type="molecule type" value="Genomic_DNA"/>
</dbReference>
<sequence>MPYLETVTDLGPESLSRFDAIIDVRSPAEFADDHLPGAISLPVLSNDERAIVGTIYKQESPFRANRIGGAIVARNIAHHLDTALADMPKGWRPLIYCWRGGMRSNAMATILSSVGWPVGLVKGGYKTWRREVVGGLELDEMPLPVILVDGPTGSGKTAILSEIAQQGGQVIDLEGIANHRGSAFGGFDDLPQPAQRLFETIIWDQLRQFDLSRPIYVEAESARVGLRRVPRRLWHSMLAAPRVEIHVPAAARSTFLVSAYGDAVSDSDSVARSLDLLKPLHSKETIAEWQALADAGDHRQLAEALMLEHYDPLYARSRKRREDMPVQIVELDALSPADIAAAAEAIIAKA</sequence>
<dbReference type="InterPro" id="IPR027417">
    <property type="entry name" value="P-loop_NTPase"/>
</dbReference>
<dbReference type="NCBIfam" id="TIGR03167">
    <property type="entry name" value="tRNA_sel_U_synt"/>
    <property type="match status" value="1"/>
</dbReference>
<gene>
    <name evidence="3" type="ORF">HOC_00430</name>
</gene>
<dbReference type="SUPFAM" id="SSF52821">
    <property type="entry name" value="Rhodanese/Cell cycle control phosphatase"/>
    <property type="match status" value="1"/>
</dbReference>
<keyword evidence="1" id="KW-0711">Selenium</keyword>
<dbReference type="Pfam" id="PF00581">
    <property type="entry name" value="Rhodanese"/>
    <property type="match status" value="1"/>
</dbReference>
<dbReference type="GO" id="GO:0004792">
    <property type="term" value="F:thiosulfate-cyanide sulfurtransferase activity"/>
    <property type="evidence" value="ECO:0007669"/>
    <property type="project" value="InterPro"/>
</dbReference>
<dbReference type="NCBIfam" id="NF008752">
    <property type="entry name" value="PRK11784.1-4"/>
    <property type="match status" value="1"/>
</dbReference>
<organism evidence="3 4">
    <name type="scientific">Hyphomonas oceanitis SCH89</name>
    <dbReference type="NCBI Taxonomy" id="1280953"/>
    <lineage>
        <taxon>Bacteria</taxon>
        <taxon>Pseudomonadati</taxon>
        <taxon>Pseudomonadota</taxon>
        <taxon>Alphaproteobacteria</taxon>
        <taxon>Hyphomonadales</taxon>
        <taxon>Hyphomonadaceae</taxon>
        <taxon>Hyphomonas</taxon>
    </lineage>
</organism>
<protein>
    <submittedName>
        <fullName evidence="3">tRNA 2-selenouridine synthase</fullName>
    </submittedName>
</protein>
<dbReference type="InterPro" id="IPR058840">
    <property type="entry name" value="AAA_SelU"/>
</dbReference>
<dbReference type="PANTHER" id="PTHR30401:SF0">
    <property type="entry name" value="TRNA 2-SELENOURIDINE SYNTHASE"/>
    <property type="match status" value="1"/>
</dbReference>
<dbReference type="InterPro" id="IPR001307">
    <property type="entry name" value="Thiosulphate_STrfase_CS"/>
</dbReference>
<evidence type="ECO:0000256" key="1">
    <source>
        <dbReference type="ARBA" id="ARBA00023266"/>
    </source>
</evidence>
<dbReference type="GO" id="GO:0002098">
    <property type="term" value="P:tRNA wobble uridine modification"/>
    <property type="evidence" value="ECO:0007669"/>
    <property type="project" value="InterPro"/>
</dbReference>
<dbReference type="PROSITE" id="PS00380">
    <property type="entry name" value="RHODANESE_1"/>
    <property type="match status" value="1"/>
</dbReference>
<dbReference type="InterPro" id="IPR001763">
    <property type="entry name" value="Rhodanese-like_dom"/>
</dbReference>
<dbReference type="InterPro" id="IPR017582">
    <property type="entry name" value="SelU"/>
</dbReference>
<dbReference type="SMART" id="SM00450">
    <property type="entry name" value="RHOD"/>
    <property type="match status" value="1"/>
</dbReference>
<dbReference type="PANTHER" id="PTHR30401">
    <property type="entry name" value="TRNA 2-SELENOURIDINE SYNTHASE"/>
    <property type="match status" value="1"/>
</dbReference>
<dbReference type="PATRIC" id="fig|1280953.3.peg.84"/>
<dbReference type="Proteomes" id="UP000024942">
    <property type="component" value="Unassembled WGS sequence"/>
</dbReference>
<dbReference type="SUPFAM" id="SSF52540">
    <property type="entry name" value="P-loop containing nucleoside triphosphate hydrolases"/>
    <property type="match status" value="1"/>
</dbReference>
<dbReference type="InterPro" id="IPR036873">
    <property type="entry name" value="Rhodanese-like_dom_sf"/>
</dbReference>
<dbReference type="eggNOG" id="COG2603">
    <property type="taxonomic scope" value="Bacteria"/>
</dbReference>
<dbReference type="NCBIfam" id="NF008750">
    <property type="entry name" value="PRK11784.1-2"/>
    <property type="match status" value="1"/>
</dbReference>
<evidence type="ECO:0000313" key="3">
    <source>
        <dbReference type="EMBL" id="KDA04305.1"/>
    </source>
</evidence>
<name>A0A059GCJ3_9PROT</name>
<dbReference type="AlphaFoldDB" id="A0A059GCJ3"/>
<comment type="caution">
    <text evidence="3">The sequence shown here is derived from an EMBL/GenBank/DDBJ whole genome shotgun (WGS) entry which is preliminary data.</text>
</comment>
<dbReference type="Pfam" id="PF26341">
    <property type="entry name" value="AAA_SelU"/>
    <property type="match status" value="1"/>
</dbReference>
<dbReference type="PROSITE" id="PS50206">
    <property type="entry name" value="RHODANESE_3"/>
    <property type="match status" value="1"/>
</dbReference>
<accession>A0A059GCJ3</accession>
<feature type="domain" description="Rhodanese" evidence="2">
    <location>
        <begin position="21"/>
        <end position="133"/>
    </location>
</feature>
<dbReference type="Gene3D" id="3.40.250.10">
    <property type="entry name" value="Rhodanese-like domain"/>
    <property type="match status" value="1"/>
</dbReference>
<keyword evidence="4" id="KW-1185">Reference proteome</keyword>
<evidence type="ECO:0000259" key="2">
    <source>
        <dbReference type="PROSITE" id="PS50206"/>
    </source>
</evidence>
<dbReference type="OrthoDB" id="9808735at2"/>
<dbReference type="STRING" id="1280953.HOC_00430"/>
<dbReference type="RefSeq" id="WP_035534663.1">
    <property type="nucleotide sequence ID" value="NZ_ARYL01000001.1"/>
</dbReference>
<reference evidence="3 4" key="1">
    <citation type="journal article" date="2014" name="Antonie Van Leeuwenhoek">
        <title>Hyphomonas beringensis sp. nov. and Hyphomonas chukchiensis sp. nov., isolated from surface seawater of the Bering Sea and Chukchi Sea.</title>
        <authorList>
            <person name="Li C."/>
            <person name="Lai Q."/>
            <person name="Li G."/>
            <person name="Dong C."/>
            <person name="Wang J."/>
            <person name="Liao Y."/>
            <person name="Shao Z."/>
        </authorList>
    </citation>
    <scope>NUCLEOTIDE SEQUENCE [LARGE SCALE GENOMIC DNA]</scope>
    <source>
        <strain evidence="3 4">SCH89</strain>
    </source>
</reference>
<dbReference type="GO" id="GO:0043828">
    <property type="term" value="F:tRNA 2-selenouridine synthase activity"/>
    <property type="evidence" value="ECO:0007669"/>
    <property type="project" value="InterPro"/>
</dbReference>
<evidence type="ECO:0000313" key="4">
    <source>
        <dbReference type="Proteomes" id="UP000024942"/>
    </source>
</evidence>